<dbReference type="GO" id="GO:0005576">
    <property type="term" value="C:extracellular region"/>
    <property type="evidence" value="ECO:0007669"/>
    <property type="project" value="UniProtKB-SubCell"/>
</dbReference>
<evidence type="ECO:0000313" key="9">
    <source>
        <dbReference type="EMBL" id="MDO6347689.1"/>
    </source>
</evidence>
<comment type="subcellular location">
    <subcellularLocation>
        <location evidence="2">Secreted</location>
    </subcellularLocation>
</comment>
<evidence type="ECO:0000313" key="11">
    <source>
        <dbReference type="EMBL" id="RXX20443.1"/>
    </source>
</evidence>
<dbReference type="EMBL" id="QEWK01000007">
    <property type="protein sequence ID" value="RXX20443.1"/>
    <property type="molecule type" value="Genomic_DNA"/>
</dbReference>
<evidence type="ECO:0000313" key="7">
    <source>
        <dbReference type="EMBL" id="KEQ49947.1"/>
    </source>
</evidence>
<dbReference type="InterPro" id="IPR004288">
    <property type="entry name" value="Competence_ComC"/>
</dbReference>
<evidence type="ECO:0000313" key="12">
    <source>
        <dbReference type="Proteomes" id="UP000028098"/>
    </source>
</evidence>
<reference evidence="8" key="5">
    <citation type="submission" date="2022-02" db="EMBL/GenBank/DDBJ databases">
        <authorList>
            <person name="Christensen J.J.E."/>
            <person name="Jensen C.S."/>
            <person name="Nielsen X.C."/>
            <person name="Dargis R."/>
        </authorList>
    </citation>
    <scope>NUCLEOTIDE SEQUENCE</scope>
    <source>
        <strain evidence="8">K16259064</strain>
    </source>
</reference>
<comment type="caution">
    <text evidence="7">The sequence shown here is derived from an EMBL/GenBank/DDBJ whole genome shotgun (WGS) entry which is preliminary data.</text>
</comment>
<evidence type="ECO:0000256" key="2">
    <source>
        <dbReference type="ARBA" id="ARBA00004613"/>
    </source>
</evidence>
<evidence type="ECO:0000256" key="6">
    <source>
        <dbReference type="ARBA" id="ARBA00023287"/>
    </source>
</evidence>
<evidence type="ECO:0000256" key="3">
    <source>
        <dbReference type="ARBA" id="ARBA00009039"/>
    </source>
</evidence>
<evidence type="ECO:0000313" key="10">
    <source>
        <dbReference type="EMBL" id="RSI67453.1"/>
    </source>
</evidence>
<dbReference type="GO" id="GO:0030420">
    <property type="term" value="P:establishment of competence for transformation"/>
    <property type="evidence" value="ECO:0007669"/>
    <property type="project" value="UniProtKB-KW"/>
</dbReference>
<comment type="similarity">
    <text evidence="3">Belongs to the ComC family.</text>
</comment>
<reference evidence="7 12" key="1">
    <citation type="submission" date="2014-05" db="EMBL/GenBank/DDBJ databases">
        <authorList>
            <person name="Daugherty S.C."/>
            <person name="Tallon L.J."/>
            <person name="Sadzewicz L."/>
            <person name="Kilian M."/>
            <person name="Tettelin H."/>
        </authorList>
    </citation>
    <scope>NUCLEOTIDE SEQUENCE [LARGE SCALE GENOMIC DNA]</scope>
    <source>
        <strain evidence="7 12">SK143</strain>
    </source>
</reference>
<dbReference type="Proteomes" id="UP000267593">
    <property type="component" value="Unassembled WGS sequence"/>
</dbReference>
<dbReference type="PATRIC" id="fig|1303.44.peg.1813"/>
<dbReference type="Proteomes" id="UP000028098">
    <property type="component" value="Unassembled WGS sequence"/>
</dbReference>
<dbReference type="Proteomes" id="UP000289921">
    <property type="component" value="Unassembled WGS sequence"/>
</dbReference>
<sequence>MKNTVKLEQFKEVTEAELQEIRGGDWRISETIRNLIFPRRK</sequence>
<protein>
    <submittedName>
        <fullName evidence="7">Bacteriocin-type signal sequence domain protein</fullName>
    </submittedName>
    <submittedName>
        <fullName evidence="8">Competence-stimulating peptide ComC</fullName>
    </submittedName>
    <submittedName>
        <fullName evidence="10">Competence-stimulating peptide type 1</fullName>
    </submittedName>
</protein>
<comment type="function">
    <text evidence="1">Acts as a pheromone, induces cells to develop competence for genetic transformation.</text>
</comment>
<dbReference type="Proteomes" id="UP001170022">
    <property type="component" value="Unassembled WGS sequence"/>
</dbReference>
<organism evidence="7 12">
    <name type="scientific">Streptococcus oralis</name>
    <dbReference type="NCBI Taxonomy" id="1303"/>
    <lineage>
        <taxon>Bacteria</taxon>
        <taxon>Bacillati</taxon>
        <taxon>Bacillota</taxon>
        <taxon>Bacilli</taxon>
        <taxon>Lactobacillales</taxon>
        <taxon>Streptococcaceae</taxon>
        <taxon>Streptococcus</taxon>
    </lineage>
</organism>
<keyword evidence="5" id="KW-0588">Pheromone</keyword>
<dbReference type="GO" id="GO:0005186">
    <property type="term" value="F:pheromone activity"/>
    <property type="evidence" value="ECO:0007669"/>
    <property type="project" value="UniProtKB-KW"/>
</dbReference>
<dbReference type="InterPro" id="IPR010133">
    <property type="entry name" value="Bacteriocin_signal_seq"/>
</dbReference>
<evidence type="ECO:0000256" key="5">
    <source>
        <dbReference type="ARBA" id="ARBA00023044"/>
    </source>
</evidence>
<dbReference type="AlphaFoldDB" id="A0A081R424"/>
<name>A0A081R424_STROR</name>
<dbReference type="EMBL" id="JPGB01000006">
    <property type="protein sequence ID" value="KEQ49947.1"/>
    <property type="molecule type" value="Genomic_DNA"/>
</dbReference>
<evidence type="ECO:0000313" key="13">
    <source>
        <dbReference type="Proteomes" id="UP000267593"/>
    </source>
</evidence>
<keyword evidence="4" id="KW-0964">Secreted</keyword>
<dbReference type="EMBL" id="JAKUVW010000004">
    <property type="protein sequence ID" value="MCY7060821.1"/>
    <property type="molecule type" value="Genomic_DNA"/>
</dbReference>
<reference evidence="9" key="6">
    <citation type="submission" date="2023-07" db="EMBL/GenBank/DDBJ databases">
        <title>Whole Genome Sequencing of Colonoscopy isolates.</title>
        <authorList>
            <person name="Surve S.V."/>
            <person name="Valls R.A."/>
            <person name="Barrak K.E."/>
            <person name="Gardner T.B."/>
            <person name="O'Toole G.A."/>
        </authorList>
    </citation>
    <scope>NUCLEOTIDE SEQUENCE</scope>
    <source>
        <strain evidence="9">GP0012</strain>
    </source>
</reference>
<proteinExistence type="inferred from homology"/>
<gene>
    <name evidence="8" type="primary">comC</name>
    <name evidence="10" type="synonym">comC1</name>
    <name evidence="10" type="ORF">D8863_06575</name>
    <name evidence="11" type="ORF">DF217_09595</name>
    <name evidence="8" type="ORF">MK395_08405</name>
    <name evidence="9" type="ORF">Q4441_03705</name>
    <name evidence="7" type="ORF">SK143_1891</name>
</gene>
<dbReference type="EMBL" id="RJNJ01000006">
    <property type="protein sequence ID" value="RSI67453.1"/>
    <property type="molecule type" value="Genomic_DNA"/>
</dbReference>
<evidence type="ECO:0000256" key="1">
    <source>
        <dbReference type="ARBA" id="ARBA00002667"/>
    </source>
</evidence>
<evidence type="ECO:0000256" key="4">
    <source>
        <dbReference type="ARBA" id="ARBA00022525"/>
    </source>
</evidence>
<evidence type="ECO:0000313" key="8">
    <source>
        <dbReference type="EMBL" id="MCY7060821.1"/>
    </source>
</evidence>
<evidence type="ECO:0000313" key="14">
    <source>
        <dbReference type="Proteomes" id="UP000289921"/>
    </source>
</evidence>
<dbReference type="Proteomes" id="UP001207177">
    <property type="component" value="Unassembled WGS sequence"/>
</dbReference>
<dbReference type="NCBIfam" id="TIGR01847">
    <property type="entry name" value="bacteriocin_sig"/>
    <property type="match status" value="1"/>
</dbReference>
<dbReference type="Pfam" id="PF03047">
    <property type="entry name" value="ComC"/>
    <property type="match status" value="1"/>
</dbReference>
<reference evidence="11 14" key="2">
    <citation type="submission" date="2018-05" db="EMBL/GenBank/DDBJ databases">
        <title>Streptococcus from otitis media.</title>
        <authorList>
            <person name="Wayes A.M."/>
            <person name="Jakubovics N.S."/>
        </authorList>
    </citation>
    <scope>NUCLEOTIDE SEQUENCE [LARGE SCALE GENOMIC DNA]</scope>
    <source>
        <strain evidence="11 14">NU39</strain>
    </source>
</reference>
<reference evidence="10 13" key="3">
    <citation type="submission" date="2018-11" db="EMBL/GenBank/DDBJ databases">
        <title>Species Designations Belie Phenotypic and Genotypic Heterogeneity in Oral Streptococci.</title>
        <authorList>
            <person name="Velsko I."/>
        </authorList>
    </citation>
    <scope>NUCLEOTIDE SEQUENCE [LARGE SCALE GENOMIC DNA]</scope>
    <source>
        <strain evidence="10 13">BCC63</strain>
    </source>
</reference>
<dbReference type="NCBIfam" id="NF033214">
    <property type="entry name" value="ComC_Streptocco"/>
    <property type="match status" value="1"/>
</dbReference>
<accession>A0A081R424</accession>
<keyword evidence="6" id="KW-0178">Competence</keyword>
<dbReference type="EMBL" id="JAUONQ010000002">
    <property type="protein sequence ID" value="MDO6347689.1"/>
    <property type="molecule type" value="Genomic_DNA"/>
</dbReference>
<reference evidence="8" key="4">
    <citation type="journal article" date="2022" name="Med Res Arch">
        <title>Genomic identification of streptococcal strains and relation to clinical characteristics. A substudy to The Partial Oral Treatment of Endocarditis (POET) Trial.</title>
        <authorList>
            <person name="Christensen J."/>
            <person name="Jensen C."/>
            <person name="Dargis R."/>
            <person name="Nielsen X."/>
            <person name="Pries- Heje M."/>
            <person name="Wiingaard C."/>
            <person name="Ihlemann N."/>
            <person name="Gill S."/>
            <person name="Bruun N."/>
            <person name="Elming H."/>
            <person name="Povlsen J."/>
            <person name="Madsen T."/>
            <person name="Jensen K."/>
            <person name="Fuursted K."/>
            <person name="Ostergaard L."/>
            <person name="Christiansen U."/>
            <person name="Rosenvinge F."/>
            <person name="Helweg-Larsen J."/>
            <person name="Fosbol E."/>
            <person name="Kober L."/>
            <person name="Torp-Pedersen C."/>
            <person name="Tonder N."/>
            <person name="Moser C."/>
            <person name="Iversen K."/>
            <person name="Bundgaard H."/>
        </authorList>
    </citation>
    <scope>NUCLEOTIDE SEQUENCE</scope>
    <source>
        <strain evidence="8">K16259064</strain>
    </source>
</reference>
<dbReference type="RefSeq" id="WP_000799678.1">
    <property type="nucleotide sequence ID" value="NZ_CAJTEH010000001.1"/>
</dbReference>